<keyword evidence="3" id="KW-1185">Reference proteome</keyword>
<reference evidence="3" key="1">
    <citation type="journal article" date="2021" name="Microbiol. Resour. Announc.">
        <title>LGAAP: Leishmaniinae Genome Assembly and Annotation Pipeline.</title>
        <authorList>
            <person name="Almutairi H."/>
            <person name="Urbaniak M.D."/>
            <person name="Bates M.D."/>
            <person name="Jariyapan N."/>
            <person name="Kwakye-Nuako G."/>
            <person name="Thomaz-Soccol V."/>
            <person name="Al-Salem W.S."/>
            <person name="Dillon R.J."/>
            <person name="Bates P.A."/>
            <person name="Gatherer D."/>
        </authorList>
    </citation>
    <scope>NUCLEOTIDE SEQUENCE [LARGE SCALE GENOMIC DNA]</scope>
</reference>
<comment type="caution">
    <text evidence="2">The sequence shown here is derived from an EMBL/GenBank/DDBJ whole genome shotgun (WGS) entry which is preliminary data.</text>
</comment>
<feature type="region of interest" description="Disordered" evidence="1">
    <location>
        <begin position="123"/>
        <end position="143"/>
    </location>
</feature>
<dbReference type="EMBL" id="JAFEUZ010000025">
    <property type="protein sequence ID" value="KAG5477049.1"/>
    <property type="molecule type" value="Genomic_DNA"/>
</dbReference>
<evidence type="ECO:0000313" key="2">
    <source>
        <dbReference type="EMBL" id="KAG5477049.1"/>
    </source>
</evidence>
<feature type="compositionally biased region" description="Basic and acidic residues" evidence="1">
    <location>
        <begin position="1518"/>
        <end position="1537"/>
    </location>
</feature>
<evidence type="ECO:0000313" key="3">
    <source>
        <dbReference type="Proteomes" id="UP000673552"/>
    </source>
</evidence>
<dbReference type="GeneID" id="92515366"/>
<protein>
    <submittedName>
        <fullName evidence="2">Uncharacterized protein</fullName>
    </submittedName>
</protein>
<feature type="compositionally biased region" description="Basic and acidic residues" evidence="1">
    <location>
        <begin position="1548"/>
        <end position="1560"/>
    </location>
</feature>
<feature type="region of interest" description="Disordered" evidence="1">
    <location>
        <begin position="294"/>
        <end position="314"/>
    </location>
</feature>
<feature type="region of interest" description="Disordered" evidence="1">
    <location>
        <begin position="1469"/>
        <end position="1571"/>
    </location>
</feature>
<evidence type="ECO:0000256" key="1">
    <source>
        <dbReference type="SAM" id="MobiDB-lite"/>
    </source>
</evidence>
<feature type="compositionally biased region" description="Low complexity" evidence="1">
    <location>
        <begin position="1475"/>
        <end position="1504"/>
    </location>
</feature>
<name>A0A836KIE9_9TRYP</name>
<reference evidence="3" key="2">
    <citation type="journal article" date="2021" name="Sci. Data">
        <title>Chromosome-scale genome sequencing, assembly and annotation of six genomes from subfamily Leishmaniinae.</title>
        <authorList>
            <person name="Almutairi H."/>
            <person name="Urbaniak M.D."/>
            <person name="Bates M.D."/>
            <person name="Jariyapan N."/>
            <person name="Kwakye-Nuako G."/>
            <person name="Thomaz Soccol V."/>
            <person name="Al-Salem W.S."/>
            <person name="Dillon R.J."/>
            <person name="Bates P.A."/>
            <person name="Gatherer D."/>
        </authorList>
    </citation>
    <scope>NUCLEOTIDE SEQUENCE [LARGE SCALE GENOMIC DNA]</scope>
</reference>
<feature type="compositionally biased region" description="Basic and acidic residues" evidence="1">
    <location>
        <begin position="499"/>
        <end position="515"/>
    </location>
</feature>
<organism evidence="2 3">
    <name type="scientific">Leishmania martiniquensis</name>
    <dbReference type="NCBI Taxonomy" id="1580590"/>
    <lineage>
        <taxon>Eukaryota</taxon>
        <taxon>Discoba</taxon>
        <taxon>Euglenozoa</taxon>
        <taxon>Kinetoplastea</taxon>
        <taxon>Metakinetoplastina</taxon>
        <taxon>Trypanosomatida</taxon>
        <taxon>Trypanosomatidae</taxon>
        <taxon>Leishmaniinae</taxon>
        <taxon>Leishmania</taxon>
    </lineage>
</organism>
<accession>A0A836KIE9</accession>
<feature type="compositionally biased region" description="Gly residues" evidence="1">
    <location>
        <begin position="1538"/>
        <end position="1547"/>
    </location>
</feature>
<gene>
    <name evidence="2" type="ORF">LSCM1_05389</name>
</gene>
<proteinExistence type="predicted"/>
<sequence length="1571" mass="168258">MEAGQAASGDAAACWWTHRSIVEEAEPLDATADDAAASCLSAIAKQTANHVVAHERDLTALIQGVSPVEHGAAATAPRHNSGVSSSSSIRSLYKDMKWDSVLLPLLTQLRRCMARAWEERAAEQADQAADDTPLTSVAGAGRDGAKVTSTAHVDAVQVRRLRALQQQIYLAFFKAVLQGLADGARGATATGADERSIAAGEEGGSVEAPDGATAKMAGTAPAAQALSVLLDSLLTHVLVFATSGAAASPQTEEGEPAKLRRGHHRRALAATGTHPGDWLTGMLPLYLRVAHQQQQRARDGVTEQDGVAPASPPAALTPSPALCLLSYIGAFVQGAGLQLTPSEQETYLPCFTREVQAEFAGQLQGLLQGATAQAEHVVAGAPSTDAAAAAAHIRYAGNVLKVIVDTQLYSEENVTEVGGEDCTSIYAALPHPPASRARPQKAEAPAGVDYSVAPLLTLTSYEVCKQLLGLMSRWWVACQHMARDARACVTAAALRLEGEGDGGREKQPQPQREADGPASGYDTEHLAEVEDAWMGLRRQALNFTLVLSLYAETTLLIVPYTALLADIFFTSAPNGSEASAKKQPALSLEAWKGCIRELHRVTHATQDGSYILFMHTTSGARRQLRLHHRHTRDWTFPSACLSRAMECLNRPSAGAHAPWDATAAGTDRQAQGTRAHSLLPLAFSSLQQPLSVLQEHVLRPLLRVSDVALNVRVGAVVREKCSPGEDGATPGAHTDSIRIDALTEHPLSAAQLVESHFPRHYHVFSALDQAMQCLLGCFQGLAGNSADAEETAGAHAAQMWAPPRSLPATLASFLGAALDEACVAHMRDTGDEVATSELLMFFAAVFRTLPPTALPCLRAALEAFLGEGGCNIIEYLRHHIVDQHRHGLAAFFLPPLRAMALDYATAEDADTSLALTAEYPSSCAMAYAWELPRVYFWRAEDTPVVEAAWQAHSAAQRYLCELVTTAPTPITTSAVPFLAILQEAAAVAHGRCAEPHESVKAAAGMPWARGLAIDVMASVFFGMCRWCALQLSAFSPSPTSEAATTVIQQLCCPRETSATSPSPRSVAHPFLLSLRDRVTAHQGSSPVDDAEAEGAVSSKESAEAKLSLSVACLPAVQQLPRSSHRWLSWFWACAYGAVDSTARAQAAAKRLLRGFSAQWGSHAPTKTLLGIRAMVEQMKKVDTSNGATAVHELREVVRDDLNALLLLQQQREEALKETATAAASTAASKDEATTEATATATATATRAVLKSATLREYLNQVHEALVQRARVSPVDGAVSAATLSHLLHVLSDTHLPIIMSMQERQRMCQRLFFSLANSLPECTLTETLSSVCCLRCILQDIALPYKKSFLTETSAARVYHQCFSDTETDAFRMVQHMYGDAIMAAQKIALRSGTLDEWKLVLLLQHLGDPLSLVRSTVEKLRSTVEKVAARRRGAVVDIILEQLAIVEKSAACTDRNVADDVHSLFTLHPPSPPSSSAAAASSKAAARAAAASHTAVSPTAATPTERRSGGAWRKRGDRRENEWHDEKSRKRNRDDSGGGGGSGGGGENHRKGTRKEESRRHRSSFKRPRH</sequence>
<dbReference type="RefSeq" id="XP_067178219.1">
    <property type="nucleotide sequence ID" value="XM_067322854.1"/>
</dbReference>
<feature type="compositionally biased region" description="Basic residues" evidence="1">
    <location>
        <begin position="1561"/>
        <end position="1571"/>
    </location>
</feature>
<dbReference type="Proteomes" id="UP000673552">
    <property type="component" value="Unassembled WGS sequence"/>
</dbReference>
<dbReference type="OrthoDB" id="273709at2759"/>
<dbReference type="KEGG" id="lmat:92515366"/>
<feature type="region of interest" description="Disordered" evidence="1">
    <location>
        <begin position="499"/>
        <end position="521"/>
    </location>
</feature>